<sequence length="525" mass="55129">MARTGGIARLDVECAAAAALQVQGFSVDAHPGQALGVQRELNGPRGGHERRCSKWDSCVQGASNVKRGLKNAAGVGSVAVAGALLWATFRAPDGEQVNHVVEDEQGVLAPYQGGEDMPAERALAGEDAPATEARWLQVLDEDEGALVSRLMIGAAGMWPPLVERSDEAGYVALPELGVRTPGGDEGRYYEVLARSLDPERPGAFWGVVQGPGGAVFAEEGARALRTVRAADLELGIVDGAGAPVEGAFVRLSRESLALVHLHTTTRADGLARFALIPPGTYYVTIDAEGFTRRTLQVGQSAEAQDYTLQVELLKGGGLRMPQAWRAPVVDVLRARGASVSSLGAAGAEGLADGDDGAEEQGERAPVKIWVADPQGAGVSGAWVEIWAEGRRVARGLSQGSRALHLEVPAEAALTVYATHAGWGEGQVRLVRLGEKGEATLRLTGPILSVPVPDRERSMAAIEAALGQRVVDTGRGHQIDVVDPQSPAARAGVERGDALVFARRAGDALAVMVERGGQYLELTLRH</sequence>
<organism evidence="1 2">
    <name type="scientific">Lujinxingia litoralis</name>
    <dbReference type="NCBI Taxonomy" id="2211119"/>
    <lineage>
        <taxon>Bacteria</taxon>
        <taxon>Deltaproteobacteria</taxon>
        <taxon>Bradymonadales</taxon>
        <taxon>Lujinxingiaceae</taxon>
        <taxon>Lujinxingia</taxon>
    </lineage>
</organism>
<name>A0A328C9G2_9DELT</name>
<dbReference type="AlphaFoldDB" id="A0A328C9G2"/>
<dbReference type="SUPFAM" id="SSF50156">
    <property type="entry name" value="PDZ domain-like"/>
    <property type="match status" value="1"/>
</dbReference>
<comment type="caution">
    <text evidence="1">The sequence shown here is derived from an EMBL/GenBank/DDBJ whole genome shotgun (WGS) entry which is preliminary data.</text>
</comment>
<dbReference type="EMBL" id="QHKO01000001">
    <property type="protein sequence ID" value="RAL25267.1"/>
    <property type="molecule type" value="Genomic_DNA"/>
</dbReference>
<protein>
    <recommendedName>
        <fullName evidence="3">PDZ domain-containing protein</fullName>
    </recommendedName>
</protein>
<dbReference type="InterPro" id="IPR013783">
    <property type="entry name" value="Ig-like_fold"/>
</dbReference>
<dbReference type="SUPFAM" id="SSF49464">
    <property type="entry name" value="Carboxypeptidase regulatory domain-like"/>
    <property type="match status" value="1"/>
</dbReference>
<dbReference type="Pfam" id="PF13620">
    <property type="entry name" value="CarboxypepD_reg"/>
    <property type="match status" value="1"/>
</dbReference>
<gene>
    <name evidence="1" type="ORF">DL240_03380</name>
</gene>
<evidence type="ECO:0000313" key="2">
    <source>
        <dbReference type="Proteomes" id="UP000249169"/>
    </source>
</evidence>
<dbReference type="Gene3D" id="2.60.40.10">
    <property type="entry name" value="Immunoglobulins"/>
    <property type="match status" value="1"/>
</dbReference>
<evidence type="ECO:0008006" key="3">
    <source>
        <dbReference type="Google" id="ProtNLM"/>
    </source>
</evidence>
<accession>A0A328C9G2</accession>
<proteinExistence type="predicted"/>
<evidence type="ECO:0000313" key="1">
    <source>
        <dbReference type="EMBL" id="RAL25267.1"/>
    </source>
</evidence>
<reference evidence="1 2" key="1">
    <citation type="submission" date="2018-05" db="EMBL/GenBank/DDBJ databases">
        <title>Lujinxingia marina gen. nov. sp. nov., a new facultative anaerobic member of the class Deltaproteobacteria, and proposal of Lujinxingaceae fam. nov.</title>
        <authorList>
            <person name="Li C.-M."/>
        </authorList>
    </citation>
    <scope>NUCLEOTIDE SEQUENCE [LARGE SCALE GENOMIC DNA]</scope>
    <source>
        <strain evidence="1 2">B210</strain>
    </source>
</reference>
<keyword evidence="2" id="KW-1185">Reference proteome</keyword>
<dbReference type="Proteomes" id="UP000249169">
    <property type="component" value="Unassembled WGS sequence"/>
</dbReference>
<dbReference type="InterPro" id="IPR008969">
    <property type="entry name" value="CarboxyPept-like_regulatory"/>
</dbReference>
<dbReference type="InterPro" id="IPR036034">
    <property type="entry name" value="PDZ_sf"/>
</dbReference>